<evidence type="ECO:0000313" key="1">
    <source>
        <dbReference type="EMBL" id="CAH3141336.1"/>
    </source>
</evidence>
<organism evidence="1 2">
    <name type="scientific">Porites evermanni</name>
    <dbReference type="NCBI Taxonomy" id="104178"/>
    <lineage>
        <taxon>Eukaryota</taxon>
        <taxon>Metazoa</taxon>
        <taxon>Cnidaria</taxon>
        <taxon>Anthozoa</taxon>
        <taxon>Hexacorallia</taxon>
        <taxon>Scleractinia</taxon>
        <taxon>Fungiina</taxon>
        <taxon>Poritidae</taxon>
        <taxon>Porites</taxon>
    </lineage>
</organism>
<keyword evidence="2" id="KW-1185">Reference proteome</keyword>
<dbReference type="EMBL" id="CALNXI010000817">
    <property type="protein sequence ID" value="CAH3141336.1"/>
    <property type="molecule type" value="Genomic_DNA"/>
</dbReference>
<reference evidence="1 2" key="1">
    <citation type="submission" date="2022-05" db="EMBL/GenBank/DDBJ databases">
        <authorList>
            <consortium name="Genoscope - CEA"/>
            <person name="William W."/>
        </authorList>
    </citation>
    <scope>NUCLEOTIDE SEQUENCE [LARGE SCALE GENOMIC DNA]</scope>
</reference>
<dbReference type="Proteomes" id="UP001159427">
    <property type="component" value="Unassembled WGS sequence"/>
</dbReference>
<proteinExistence type="predicted"/>
<protein>
    <submittedName>
        <fullName evidence="1">Uncharacterized protein</fullName>
    </submittedName>
</protein>
<name>A0ABN8PD94_9CNID</name>
<accession>A0ABN8PD94</accession>
<comment type="caution">
    <text evidence="1">The sequence shown here is derived from an EMBL/GenBank/DDBJ whole genome shotgun (WGS) entry which is preliminary data.</text>
</comment>
<sequence>MTKKNQQYVGPLKWESRAKGRVFEIDSQQQWNAAITKVITKEWELKAQLTKSQVQQIRDCRIKHGQSVAQKTVRNMSTKDNPGTLPINLYLTERPTSQPFDFGRIGEVQGEKTETIVIARRERGRKEGSSDLVQSSGDIVYLASDASSFKCRN</sequence>
<evidence type="ECO:0000313" key="2">
    <source>
        <dbReference type="Proteomes" id="UP001159427"/>
    </source>
</evidence>
<gene>
    <name evidence="1" type="ORF">PEVE_00042125</name>
</gene>